<protein>
    <submittedName>
        <fullName evidence="1">Ca-activated chloride channel family protein</fullName>
    </submittedName>
</protein>
<comment type="caution">
    <text evidence="1">The sequence shown here is derived from an EMBL/GenBank/DDBJ whole genome shotgun (WGS) entry which is preliminary data.</text>
</comment>
<accession>A0AC61PPY4</accession>
<dbReference type="Proteomes" id="UP000192328">
    <property type="component" value="Unassembled WGS sequence"/>
</dbReference>
<evidence type="ECO:0000313" key="1">
    <source>
        <dbReference type="EMBL" id="SMC87381.1"/>
    </source>
</evidence>
<dbReference type="EMBL" id="FWXZ01000008">
    <property type="protein sequence ID" value="SMC87381.1"/>
    <property type="molecule type" value="Genomic_DNA"/>
</dbReference>
<keyword evidence="2" id="KW-1185">Reference proteome</keyword>
<proteinExistence type="predicted"/>
<sequence>MKRIIAIILAALMVFAAAASAMGEENKIWKKGDQGEKVTWIQTRLKELEYLEKEPDGIFDEETEMALMAFQWDQGLLKSGMADSITMKVLETATETKTEAHSCYDLDYWEEAVCYEAEYAPSATASMAMPSATSNKADSWKWNTEEYTTFESNRFLSVLTSPLSTFAADVDTSSYALLRRKILSGERIPANSIRIEEMLNYFSYDYAKPQNGEPFGVTTEIAPCPWNAKTRLMLIGLQAEEVKKDERPGHNLVFLIDTSGSMFGSDRLDLVKRAFMLLLEELDPEDTVSIVTYASNDRVVLEGTPAADKTRIMEAISELEARGSTNGSAGILRAYEIAAKYYREGGVNRILLATDGDLNVGVTSEGELTRLVTEKRESGISLTCLGFGMGNYKDNKMEALADYGNGNCRYIDTIYEARKALVEEGGGTFITVAKDVKIQVDFNPAKVKGYRLIGYEDRVMAAEDFANDEKDGGEIGSGHRMTALYEIIPADSDFEFGEAESRYQNAQVSDAAEKTDWLTVSIRAKEPEGTVSKLYEYPVTDEAVKENMSENLRFAAAVAEAGMLLRESEWKGTATYTQALELVRGCESVSGDAYKEEFVYLLTLLERSH</sequence>
<gene>
    <name evidence="1" type="ORF">SAMN06297397_2922</name>
</gene>
<name>A0AC61PPY4_9FIRM</name>
<reference evidence="1" key="1">
    <citation type="submission" date="2017-04" db="EMBL/GenBank/DDBJ databases">
        <authorList>
            <person name="Varghese N."/>
            <person name="Submissions S."/>
        </authorList>
    </citation>
    <scope>NUCLEOTIDE SEQUENCE</scope>
    <source>
        <strain evidence="1">WTE2008</strain>
    </source>
</reference>
<organism evidence="1 2">
    <name type="scientific">Aristaeella lactis</name>
    <dbReference type="NCBI Taxonomy" id="3046383"/>
    <lineage>
        <taxon>Bacteria</taxon>
        <taxon>Bacillati</taxon>
        <taxon>Bacillota</taxon>
        <taxon>Clostridia</taxon>
        <taxon>Eubacteriales</taxon>
        <taxon>Aristaeellaceae</taxon>
        <taxon>Aristaeella</taxon>
    </lineage>
</organism>
<evidence type="ECO:0000313" key="2">
    <source>
        <dbReference type="Proteomes" id="UP000192328"/>
    </source>
</evidence>